<feature type="region of interest" description="Disordered" evidence="6">
    <location>
        <begin position="190"/>
        <end position="249"/>
    </location>
</feature>
<dbReference type="PROSITE" id="PS51039">
    <property type="entry name" value="ZF_AN1"/>
    <property type="match status" value="2"/>
</dbReference>
<feature type="compositionally biased region" description="Polar residues" evidence="6">
    <location>
        <begin position="215"/>
        <end position="227"/>
    </location>
</feature>
<dbReference type="InterPro" id="IPR035896">
    <property type="entry name" value="AN1-like_Znf"/>
</dbReference>
<evidence type="ECO:0000313" key="9">
    <source>
        <dbReference type="Proteomes" id="UP001201163"/>
    </source>
</evidence>
<evidence type="ECO:0000256" key="1">
    <source>
        <dbReference type="ARBA" id="ARBA00022723"/>
    </source>
</evidence>
<keyword evidence="3 5" id="KW-0863">Zinc-finger</keyword>
<evidence type="ECO:0000313" key="8">
    <source>
        <dbReference type="EMBL" id="KAH8998676.1"/>
    </source>
</evidence>
<gene>
    <name evidence="8" type="ORF">EDB92DRAFT_1836584</name>
</gene>
<evidence type="ECO:0000256" key="3">
    <source>
        <dbReference type="ARBA" id="ARBA00022771"/>
    </source>
</evidence>
<keyword evidence="1" id="KW-0479">Metal-binding</keyword>
<dbReference type="PANTHER" id="PTHR14677">
    <property type="entry name" value="ARSENITE INDUCUBLE RNA ASSOCIATED PROTEIN AIP-1-RELATED"/>
    <property type="match status" value="1"/>
</dbReference>
<keyword evidence="4" id="KW-0862">Zinc</keyword>
<dbReference type="SMART" id="SM00154">
    <property type="entry name" value="ZnF_AN1"/>
    <property type="match status" value="2"/>
</dbReference>
<keyword evidence="9" id="KW-1185">Reference proteome</keyword>
<dbReference type="GO" id="GO:0008270">
    <property type="term" value="F:zinc ion binding"/>
    <property type="evidence" value="ECO:0007669"/>
    <property type="project" value="UniProtKB-KW"/>
</dbReference>
<dbReference type="SUPFAM" id="SSF118310">
    <property type="entry name" value="AN1-like Zinc finger"/>
    <property type="match status" value="2"/>
</dbReference>
<reference evidence="8" key="1">
    <citation type="submission" date="2022-01" db="EMBL/GenBank/DDBJ databases">
        <title>Comparative genomics reveals a dynamic genome evolution in the ectomycorrhizal milk-cap (Lactarius) mushrooms.</title>
        <authorList>
            <consortium name="DOE Joint Genome Institute"/>
            <person name="Lebreton A."/>
            <person name="Tang N."/>
            <person name="Kuo A."/>
            <person name="LaButti K."/>
            <person name="Drula E."/>
            <person name="Barry K."/>
            <person name="Clum A."/>
            <person name="Lipzen A."/>
            <person name="Mousain D."/>
            <person name="Ng V."/>
            <person name="Wang R."/>
            <person name="Wang X."/>
            <person name="Dai Y."/>
            <person name="Henrissat B."/>
            <person name="Grigoriev I.V."/>
            <person name="Guerin-Laguette A."/>
            <person name="Yu F."/>
            <person name="Martin F.M."/>
        </authorList>
    </citation>
    <scope>NUCLEOTIDE SEQUENCE</scope>
    <source>
        <strain evidence="8">QP</strain>
    </source>
</reference>
<feature type="domain" description="AN1-type" evidence="7">
    <location>
        <begin position="19"/>
        <end position="67"/>
    </location>
</feature>
<dbReference type="EMBL" id="JAKELL010000005">
    <property type="protein sequence ID" value="KAH8998676.1"/>
    <property type="molecule type" value="Genomic_DNA"/>
</dbReference>
<evidence type="ECO:0000256" key="6">
    <source>
        <dbReference type="SAM" id="MobiDB-lite"/>
    </source>
</evidence>
<dbReference type="InterPro" id="IPR000058">
    <property type="entry name" value="Znf_AN1"/>
</dbReference>
<proteinExistence type="predicted"/>
<comment type="caution">
    <text evidence="8">The sequence shown here is derived from an EMBL/GenBank/DDBJ whole genome shotgun (WGS) entry which is preliminary data.</text>
</comment>
<dbReference type="PANTHER" id="PTHR14677:SF40">
    <property type="entry name" value="CDC48-ASSOCIATED UBIQUITIN-LIKE_ZINC FINGER PROTEIN 1"/>
    <property type="match status" value="1"/>
</dbReference>
<dbReference type="GO" id="GO:0005737">
    <property type="term" value="C:cytoplasm"/>
    <property type="evidence" value="ECO:0007669"/>
    <property type="project" value="TreeGrafter"/>
</dbReference>
<sequence length="280" mass="30217">MSNPTTTPTPPPERDQQMLAIGRQCSHPSCLQVDFLPFKCQHCANSFCADHFKPGLHSCSKYDETKYNRVAPDCPLCNEPVPIPPGEDPNIRMERHLAVDCSVMTGRSHKASSTPKCARPKCGKVLFAQIQCDKCRQKFCPEHRFPNSHNCSSLSSLAAPTSISSAPSRASSRTSAVSASGLAAMKRAAASAKSVVPSPSTKTSTTPAKETTSANSAASGSKHSPFSKTDRRSKQEKESQIRAMRARAQKGLLSEEEKVILASLEAERAHGFGNKDCVVM</sequence>
<dbReference type="Proteomes" id="UP001201163">
    <property type="component" value="Unassembled WGS sequence"/>
</dbReference>
<protein>
    <recommendedName>
        <fullName evidence="7">AN1-type domain-containing protein</fullName>
    </recommendedName>
</protein>
<feature type="domain" description="AN1-type" evidence="7">
    <location>
        <begin position="111"/>
        <end position="159"/>
    </location>
</feature>
<organism evidence="8 9">
    <name type="scientific">Lactarius akahatsu</name>
    <dbReference type="NCBI Taxonomy" id="416441"/>
    <lineage>
        <taxon>Eukaryota</taxon>
        <taxon>Fungi</taxon>
        <taxon>Dikarya</taxon>
        <taxon>Basidiomycota</taxon>
        <taxon>Agaricomycotina</taxon>
        <taxon>Agaricomycetes</taxon>
        <taxon>Russulales</taxon>
        <taxon>Russulaceae</taxon>
        <taxon>Lactarius</taxon>
    </lineage>
</organism>
<feature type="compositionally biased region" description="Low complexity" evidence="6">
    <location>
        <begin position="190"/>
        <end position="214"/>
    </location>
</feature>
<feature type="compositionally biased region" description="Basic and acidic residues" evidence="6">
    <location>
        <begin position="228"/>
        <end position="240"/>
    </location>
</feature>
<evidence type="ECO:0000256" key="4">
    <source>
        <dbReference type="ARBA" id="ARBA00022833"/>
    </source>
</evidence>
<dbReference type="AlphaFoldDB" id="A0AAD4LPB0"/>
<accession>A0AAD4LPB0</accession>
<name>A0AAD4LPB0_9AGAM</name>
<evidence type="ECO:0000259" key="7">
    <source>
        <dbReference type="PROSITE" id="PS51039"/>
    </source>
</evidence>
<dbReference type="Gene3D" id="4.10.1110.10">
    <property type="entry name" value="AN1-like Zinc finger"/>
    <property type="match status" value="2"/>
</dbReference>
<keyword evidence="2" id="KW-0677">Repeat</keyword>
<dbReference type="Pfam" id="PF01428">
    <property type="entry name" value="zf-AN1"/>
    <property type="match status" value="2"/>
</dbReference>
<dbReference type="Pfam" id="PF25403">
    <property type="entry name" value="zf-C2H2_ZFAND2"/>
    <property type="match status" value="1"/>
</dbReference>
<evidence type="ECO:0000256" key="2">
    <source>
        <dbReference type="ARBA" id="ARBA00022737"/>
    </source>
</evidence>
<dbReference type="InterPro" id="IPR057357">
    <property type="entry name" value="Znf-C2H2_ZFAND2A/B"/>
</dbReference>
<evidence type="ECO:0000256" key="5">
    <source>
        <dbReference type="PROSITE-ProRule" id="PRU00449"/>
    </source>
</evidence>